<evidence type="ECO:0000256" key="2">
    <source>
        <dbReference type="SAM" id="SignalP"/>
    </source>
</evidence>
<dbReference type="OrthoDB" id="3212949at2"/>
<dbReference type="RefSeq" id="WP_157902965.1">
    <property type="nucleotide sequence ID" value="NZ_LOHS01000174.1"/>
</dbReference>
<comment type="caution">
    <text evidence="3">The sequence shown here is derived from an EMBL/GenBank/DDBJ whole genome shotgun (WGS) entry which is preliminary data.</text>
</comment>
<organism evidence="3 4">
    <name type="scientific">Streptomyces jeddahensis</name>
    <dbReference type="NCBI Taxonomy" id="1716141"/>
    <lineage>
        <taxon>Bacteria</taxon>
        <taxon>Bacillati</taxon>
        <taxon>Actinomycetota</taxon>
        <taxon>Actinomycetes</taxon>
        <taxon>Kitasatosporales</taxon>
        <taxon>Streptomycetaceae</taxon>
        <taxon>Streptomyces</taxon>
    </lineage>
</organism>
<evidence type="ECO:0000313" key="3">
    <source>
        <dbReference type="EMBL" id="OAH09859.1"/>
    </source>
</evidence>
<proteinExistence type="predicted"/>
<dbReference type="AlphaFoldDB" id="A0A177HGZ6"/>
<protein>
    <recommendedName>
        <fullName evidence="5">DUF916 domain-containing protein</fullName>
    </recommendedName>
</protein>
<keyword evidence="4" id="KW-1185">Reference proteome</keyword>
<evidence type="ECO:0000313" key="4">
    <source>
        <dbReference type="Proteomes" id="UP000077381"/>
    </source>
</evidence>
<dbReference type="STRING" id="1716141.STSP_68580"/>
<keyword evidence="2" id="KW-0732">Signal</keyword>
<reference evidence="3 4" key="1">
    <citation type="submission" date="2015-12" db="EMBL/GenBank/DDBJ databases">
        <title>Genome sequence of Streptomyces sp. G25.</title>
        <authorList>
            <person name="Poehlein A."/>
            <person name="Roettig A."/>
            <person name="Hiessl S."/>
            <person name="Hauschild P."/>
            <person name="Schauer J."/>
            <person name="Madkour M.H."/>
            <person name="Al-Ansari A.M."/>
            <person name="Almakishah N.H."/>
            <person name="Steinbuechel A."/>
            <person name="Daniel R."/>
        </authorList>
    </citation>
    <scope>NUCLEOTIDE SEQUENCE [LARGE SCALE GENOMIC DNA]</scope>
    <source>
        <strain evidence="4">G25(2015)</strain>
    </source>
</reference>
<gene>
    <name evidence="3" type="ORF">STSP_68580</name>
</gene>
<evidence type="ECO:0000256" key="1">
    <source>
        <dbReference type="SAM" id="Phobius"/>
    </source>
</evidence>
<sequence>MAGVLLALSLLIGSVAPVAAQAPQSASDDVGVGIRLVDAPVSRRDDERAHRYIIDHVKPGQQIRRRIAVTNLSDTQQRVQLYPAAAAVDKDGFTFAPGRSGNELTRWVTLEHSELVLAPDETAKVWTEITVGNDATADEHYGVIWAEISPERDPSQQVRNAARAGVRVYLSVGPGGEPPSDFRIKGLTATRAAEDVPVVTAHVHNTGKRALDLTGKLALSNGPGGLSAGPFNVKVGTLGPGHSTLAKTTLDPRLPDGVWTAQLALASGLVKRQTTSRITLGTPQKADHRGGNTSMAILTVGSLASAAVTALLAAYAYRRRNR</sequence>
<name>A0A177HGZ6_9ACTN</name>
<keyword evidence="1" id="KW-0812">Transmembrane</keyword>
<dbReference type="PATRIC" id="fig|1716141.3.peg.7253"/>
<accession>A0A177HGZ6</accession>
<evidence type="ECO:0008006" key="5">
    <source>
        <dbReference type="Google" id="ProtNLM"/>
    </source>
</evidence>
<feature type="signal peptide" evidence="2">
    <location>
        <begin position="1"/>
        <end position="20"/>
    </location>
</feature>
<feature type="chain" id="PRO_5039273839" description="DUF916 domain-containing protein" evidence="2">
    <location>
        <begin position="21"/>
        <end position="322"/>
    </location>
</feature>
<keyword evidence="1" id="KW-1133">Transmembrane helix</keyword>
<dbReference type="Proteomes" id="UP000077381">
    <property type="component" value="Unassembled WGS sequence"/>
</dbReference>
<feature type="transmembrane region" description="Helical" evidence="1">
    <location>
        <begin position="295"/>
        <end position="317"/>
    </location>
</feature>
<keyword evidence="1" id="KW-0472">Membrane</keyword>
<dbReference type="EMBL" id="LOHS01000174">
    <property type="protein sequence ID" value="OAH09859.1"/>
    <property type="molecule type" value="Genomic_DNA"/>
</dbReference>